<accession>F0T1D3</accession>
<proteinExistence type="predicted"/>
<dbReference type="eggNOG" id="ENOG502ZA6T">
    <property type="taxonomic scope" value="Bacteria"/>
</dbReference>
<dbReference type="EMBL" id="CP002547">
    <property type="protein sequence ID" value="ADY56274.1"/>
    <property type="molecule type" value="Genomic_DNA"/>
</dbReference>
<evidence type="ECO:0000313" key="3">
    <source>
        <dbReference type="Proteomes" id="UP000007488"/>
    </source>
</evidence>
<dbReference type="InterPro" id="IPR046674">
    <property type="entry name" value="DUF6544"/>
</dbReference>
<dbReference type="Pfam" id="PF20181">
    <property type="entry name" value="DUF6544"/>
    <property type="match status" value="1"/>
</dbReference>
<dbReference type="HOGENOM" id="CLU_1721449_0_0_9"/>
<dbReference type="OrthoDB" id="9786534at2"/>
<evidence type="ECO:0000313" key="2">
    <source>
        <dbReference type="EMBL" id="ADY56274.1"/>
    </source>
</evidence>
<keyword evidence="3" id="KW-1185">Reference proteome</keyword>
<dbReference type="KEGG" id="sgy:Sgly_1979"/>
<protein>
    <submittedName>
        <fullName evidence="2">Uncharacterized protein</fullName>
    </submittedName>
</protein>
<keyword evidence="1" id="KW-0812">Transmembrane</keyword>
<dbReference type="STRING" id="645991.Sgly_1979"/>
<dbReference type="RefSeq" id="WP_013625141.1">
    <property type="nucleotide sequence ID" value="NC_015172.1"/>
</dbReference>
<sequence>MFSIMIGIMAVAILLIVIYFIQPYSPLKSDFQQTSAWMIAETQSETGVFSQADIAELPPPVQKCFFRCGYLGTPKMSWMKTVFEKDIPFSTGLNKNTLKIDYMQYNLVKIPNRIAFIDSSIYGVPFQGFDSFLQGSGSMRGVIAKTFTLLFF</sequence>
<reference evidence="2 3" key="1">
    <citation type="journal article" date="2011" name="Stand. Genomic Sci.">
        <title>Complete genome sequence of Syntrophobotulus glycolicus type strain (FlGlyR).</title>
        <authorList>
            <person name="Han C."/>
            <person name="Mwirichia R."/>
            <person name="Chertkov O."/>
            <person name="Held B."/>
            <person name="Lapidus A."/>
            <person name="Nolan M."/>
            <person name="Lucas S."/>
            <person name="Hammon N."/>
            <person name="Deshpande S."/>
            <person name="Cheng J.F."/>
            <person name="Tapia R."/>
            <person name="Goodwin L."/>
            <person name="Pitluck S."/>
            <person name="Huntemann M."/>
            <person name="Liolios K."/>
            <person name="Ivanova N."/>
            <person name="Pagani I."/>
            <person name="Mavromatis K."/>
            <person name="Ovchinikova G."/>
            <person name="Pati A."/>
            <person name="Chen A."/>
            <person name="Palaniappan K."/>
            <person name="Land M."/>
            <person name="Hauser L."/>
            <person name="Brambilla E.M."/>
            <person name="Rohde M."/>
            <person name="Spring S."/>
            <person name="Sikorski J."/>
            <person name="Goker M."/>
            <person name="Woyke T."/>
            <person name="Bristow J."/>
            <person name="Eisen J.A."/>
            <person name="Markowitz V."/>
            <person name="Hugenholtz P."/>
            <person name="Kyrpides N.C."/>
            <person name="Klenk H.P."/>
            <person name="Detter J.C."/>
        </authorList>
    </citation>
    <scope>NUCLEOTIDE SEQUENCE [LARGE SCALE GENOMIC DNA]</scope>
    <source>
        <strain evidence="3">DSM 8271 / FlGlyR</strain>
    </source>
</reference>
<reference evidence="3" key="2">
    <citation type="submission" date="2011-02" db="EMBL/GenBank/DDBJ databases">
        <title>The complete genome of Syntrophobotulus glycolicus DSM 8271.</title>
        <authorList>
            <person name="Lucas S."/>
            <person name="Copeland A."/>
            <person name="Lapidus A."/>
            <person name="Bruce D."/>
            <person name="Goodwin L."/>
            <person name="Pitluck S."/>
            <person name="Kyrpides N."/>
            <person name="Mavromatis K."/>
            <person name="Pagani I."/>
            <person name="Ivanova N."/>
            <person name="Mikhailova N."/>
            <person name="Chertkov O."/>
            <person name="Held B."/>
            <person name="Detter J.C."/>
            <person name="Tapia R."/>
            <person name="Han C."/>
            <person name="Land M."/>
            <person name="Hauser L."/>
            <person name="Markowitz V."/>
            <person name="Cheng J.-F."/>
            <person name="Hugenholtz P."/>
            <person name="Woyke T."/>
            <person name="Wu D."/>
            <person name="Spring S."/>
            <person name="Schroeder M."/>
            <person name="Brambilla E."/>
            <person name="Klenk H.-P."/>
            <person name="Eisen J.A."/>
        </authorList>
    </citation>
    <scope>NUCLEOTIDE SEQUENCE [LARGE SCALE GENOMIC DNA]</scope>
    <source>
        <strain evidence="3">DSM 8271 / FlGlyR</strain>
    </source>
</reference>
<dbReference type="AlphaFoldDB" id="F0T1D3"/>
<feature type="transmembrane region" description="Helical" evidence="1">
    <location>
        <begin position="6"/>
        <end position="24"/>
    </location>
</feature>
<dbReference type="Proteomes" id="UP000007488">
    <property type="component" value="Chromosome"/>
</dbReference>
<organism evidence="2 3">
    <name type="scientific">Syntrophobotulus glycolicus (strain DSM 8271 / FlGlyR)</name>
    <dbReference type="NCBI Taxonomy" id="645991"/>
    <lineage>
        <taxon>Bacteria</taxon>
        <taxon>Bacillati</taxon>
        <taxon>Bacillota</taxon>
        <taxon>Clostridia</taxon>
        <taxon>Eubacteriales</taxon>
        <taxon>Desulfitobacteriaceae</taxon>
        <taxon>Syntrophobotulus</taxon>
    </lineage>
</organism>
<keyword evidence="1" id="KW-0472">Membrane</keyword>
<name>F0T1D3_SYNGF</name>
<gene>
    <name evidence="2" type="ordered locus">Sgly_1979</name>
</gene>
<keyword evidence="1" id="KW-1133">Transmembrane helix</keyword>
<evidence type="ECO:0000256" key="1">
    <source>
        <dbReference type="SAM" id="Phobius"/>
    </source>
</evidence>